<name>A0A140PT51_9FUSO</name>
<dbReference type="KEGG" id="fne:FSDG_01501"/>
<dbReference type="RefSeq" id="WP_008701779.1">
    <property type="nucleotide sequence ID" value="NZ_AKBT01000001.1"/>
</dbReference>
<dbReference type="EMBL" id="CP007062">
    <property type="protein sequence ID" value="EEO42942.1"/>
    <property type="molecule type" value="Genomic_DNA"/>
</dbReference>
<proteinExistence type="predicted"/>
<accession>A0A140PT51</accession>
<dbReference type="eggNOG" id="ENOG5033WDJ">
    <property type="taxonomic scope" value="Bacteria"/>
</dbReference>
<gene>
    <name evidence="1" type="ORF">FSDG_01501</name>
</gene>
<dbReference type="AlphaFoldDB" id="A0A140PT51"/>
<protein>
    <submittedName>
        <fullName evidence="1">Uncharacterized protein</fullName>
    </submittedName>
</protein>
<organism evidence="1 2">
    <name type="scientific">Fusobacterium animalis 7_1</name>
    <dbReference type="NCBI Taxonomy" id="457405"/>
    <lineage>
        <taxon>Bacteria</taxon>
        <taxon>Fusobacteriati</taxon>
        <taxon>Fusobacteriota</taxon>
        <taxon>Fusobacteriia</taxon>
        <taxon>Fusobacteriales</taxon>
        <taxon>Fusobacteriaceae</taxon>
        <taxon>Fusobacterium</taxon>
    </lineage>
</organism>
<evidence type="ECO:0000313" key="1">
    <source>
        <dbReference type="EMBL" id="EEO42942.1"/>
    </source>
</evidence>
<dbReference type="Gene3D" id="3.30.930.30">
    <property type="match status" value="1"/>
</dbReference>
<evidence type="ECO:0000313" key="2">
    <source>
        <dbReference type="Proteomes" id="UP000002799"/>
    </source>
</evidence>
<dbReference type="HOGENOM" id="CLU_1324792_0_0_0"/>
<dbReference type="Proteomes" id="UP000002799">
    <property type="component" value="Chromosome"/>
</dbReference>
<sequence>MKYTLYIGTNKYSLSTEDYILKLSPGNFEYQHKILIGNTDILKSVQVAYKKLFQKAIDKYNKNNPKKEIKSYYCKINESQKQSLAVGILIKINEKNYKNLDEEKIAQLFLNQVKVIKKLLKSFYIVSAVLYFEKSLTLRIIGIPYVKDKENELEVRVSKSNCFTRERIEELRLSLQIQANKDFLKFFVNKTKVITADKRKIDIRQLKLFKTYRENRVWEGE</sequence>
<reference evidence="1 2" key="1">
    <citation type="submission" date="2013-11" db="EMBL/GenBank/DDBJ databases">
        <title>The Genome Sequence of Fusobacterium sp. 7_1.</title>
        <authorList>
            <consortium name="The Broad Institute Genome Sequencing Platform"/>
            <person name="Earl A."/>
            <person name="Ward D."/>
            <person name="Feldgarden M."/>
            <person name="Gevers D."/>
            <person name="Strauss J."/>
            <person name="Ambrose C.E."/>
            <person name="Allen-Vercoe E."/>
            <person name="Walker B."/>
            <person name="Young S.K."/>
            <person name="Zeng Q."/>
            <person name="Gargeya S."/>
            <person name="Fitzgerald M."/>
            <person name="Haas B."/>
            <person name="Abouelleil A."/>
            <person name="Alvarado L."/>
            <person name="Arachchi H.M."/>
            <person name="Berlin A.M."/>
            <person name="Chapman S.B."/>
            <person name="Goldberg J."/>
            <person name="Griggs A."/>
            <person name="Gujja S."/>
            <person name="Hansen M."/>
            <person name="Howarth C."/>
            <person name="Imamovic A."/>
            <person name="Larimer J."/>
            <person name="McCowen C."/>
            <person name="Montmayeur A."/>
            <person name="Murphy C."/>
            <person name="Neiman D."/>
            <person name="Pearson M."/>
            <person name="Priest M."/>
            <person name="Roberts A."/>
            <person name="Saif S."/>
            <person name="Shea T."/>
            <person name="Sisk P."/>
            <person name="Sykes S."/>
            <person name="Wortman J."/>
            <person name="Nusbaum C."/>
            <person name="Birren B."/>
        </authorList>
    </citation>
    <scope>NUCLEOTIDE SEQUENCE [LARGE SCALE GENOMIC DNA]</scope>
    <source>
        <strain evidence="1 2">7_1</strain>
    </source>
</reference>